<reference evidence="1" key="2">
    <citation type="submission" date="2023-04" db="EMBL/GenBank/DDBJ databases">
        <title>'Rhodoalgimonas zhirmunskyi' gen. nov., isolated from a red alga.</title>
        <authorList>
            <person name="Nedashkovskaya O.I."/>
            <person name="Otstavnykh N.Y."/>
            <person name="Bystritskaya E.P."/>
            <person name="Balabanova L.A."/>
            <person name="Isaeva M.P."/>
        </authorList>
    </citation>
    <scope>NUCLEOTIDE SEQUENCE</scope>
    <source>
        <strain evidence="1">10Alg 79</strain>
    </source>
</reference>
<dbReference type="SUPFAM" id="SSF56784">
    <property type="entry name" value="HAD-like"/>
    <property type="match status" value="1"/>
</dbReference>
<dbReference type="PANTHER" id="PTHR43434:SF20">
    <property type="entry name" value="5'-NUCLEOTIDASE"/>
    <property type="match status" value="1"/>
</dbReference>
<protein>
    <submittedName>
        <fullName evidence="1">HAD hydrolase-like protein</fullName>
    </submittedName>
</protein>
<dbReference type="Gene3D" id="1.10.150.240">
    <property type="entry name" value="Putative phosphatase, domain 2"/>
    <property type="match status" value="1"/>
</dbReference>
<dbReference type="InterPro" id="IPR023198">
    <property type="entry name" value="PGP-like_dom2"/>
</dbReference>
<sequence length="212" mass="22684">MAHVFLDLDGTLSDPWEGITRSVMQALEQVGVTPPPAETLGWVIGPPLIESFAKLGVDDVEAALGHYRARYADVGLFENHVYDGIEAALAGMRDAGHVLCLVTAKPHVFARRITERFGLDAYLAEQFGPELDGTRNDKAELLAHALAVTGAEAARSVMVGDRHHDFDAARANGVKALAVRWGYGAPEEWAQADAICDAPGELCAAIGALLDR</sequence>
<dbReference type="Proteomes" id="UP001227162">
    <property type="component" value="Unassembled WGS sequence"/>
</dbReference>
<keyword evidence="1" id="KW-0378">Hydrolase</keyword>
<dbReference type="EMBL" id="JANFFA010000003">
    <property type="protein sequence ID" value="MDQ2094884.1"/>
    <property type="molecule type" value="Genomic_DNA"/>
</dbReference>
<dbReference type="GO" id="GO:0004713">
    <property type="term" value="F:protein tyrosine kinase activity"/>
    <property type="evidence" value="ECO:0007669"/>
    <property type="project" value="TreeGrafter"/>
</dbReference>
<dbReference type="PANTHER" id="PTHR43434">
    <property type="entry name" value="PHOSPHOGLYCOLATE PHOSPHATASE"/>
    <property type="match status" value="1"/>
</dbReference>
<name>A0AAJ1X6N6_9RHOB</name>
<dbReference type="GO" id="GO:0005829">
    <property type="term" value="C:cytosol"/>
    <property type="evidence" value="ECO:0007669"/>
    <property type="project" value="TreeGrafter"/>
</dbReference>
<dbReference type="RefSeq" id="WP_317626492.1">
    <property type="nucleotide sequence ID" value="NZ_JANFFA010000003.1"/>
</dbReference>
<reference evidence="1" key="1">
    <citation type="submission" date="2022-07" db="EMBL/GenBank/DDBJ databases">
        <authorList>
            <person name="Otstavnykh N."/>
            <person name="Isaeva M."/>
            <person name="Bystritskaya E."/>
        </authorList>
    </citation>
    <scope>NUCLEOTIDE SEQUENCE</scope>
    <source>
        <strain evidence="1">10Alg 79</strain>
    </source>
</reference>
<keyword evidence="2" id="KW-1185">Reference proteome</keyword>
<dbReference type="Gene3D" id="3.40.50.1000">
    <property type="entry name" value="HAD superfamily/HAD-like"/>
    <property type="match status" value="1"/>
</dbReference>
<evidence type="ECO:0000313" key="1">
    <source>
        <dbReference type="EMBL" id="MDQ2094884.1"/>
    </source>
</evidence>
<dbReference type="InterPro" id="IPR023214">
    <property type="entry name" value="HAD_sf"/>
</dbReference>
<dbReference type="InterPro" id="IPR050155">
    <property type="entry name" value="HAD-like_hydrolase_sf"/>
</dbReference>
<dbReference type="InterPro" id="IPR036412">
    <property type="entry name" value="HAD-like_sf"/>
</dbReference>
<gene>
    <name evidence="1" type="ORF">NOI20_12245</name>
</gene>
<proteinExistence type="predicted"/>
<comment type="caution">
    <text evidence="1">The sequence shown here is derived from an EMBL/GenBank/DDBJ whole genome shotgun (WGS) entry which is preliminary data.</text>
</comment>
<dbReference type="Pfam" id="PF13419">
    <property type="entry name" value="HAD_2"/>
    <property type="match status" value="1"/>
</dbReference>
<dbReference type="AlphaFoldDB" id="A0AAJ1X6N6"/>
<dbReference type="InterPro" id="IPR041492">
    <property type="entry name" value="HAD_2"/>
</dbReference>
<accession>A0AAJ1X6N6</accession>
<evidence type="ECO:0000313" key="2">
    <source>
        <dbReference type="Proteomes" id="UP001227162"/>
    </source>
</evidence>
<dbReference type="GO" id="GO:0016787">
    <property type="term" value="F:hydrolase activity"/>
    <property type="evidence" value="ECO:0007669"/>
    <property type="project" value="UniProtKB-KW"/>
</dbReference>
<organism evidence="1 2">
    <name type="scientific">Rhodalgimonas zhirmunskyi</name>
    <dbReference type="NCBI Taxonomy" id="2964767"/>
    <lineage>
        <taxon>Bacteria</taxon>
        <taxon>Pseudomonadati</taxon>
        <taxon>Pseudomonadota</taxon>
        <taxon>Alphaproteobacteria</taxon>
        <taxon>Rhodobacterales</taxon>
        <taxon>Roseobacteraceae</taxon>
        <taxon>Rhodalgimonas</taxon>
    </lineage>
</organism>